<dbReference type="EMBL" id="LQCI01000027">
    <property type="protein sequence ID" value="KZB82968.1"/>
    <property type="molecule type" value="Genomic_DNA"/>
</dbReference>
<protein>
    <recommendedName>
        <fullName evidence="6">SAM-dependent methyltransferase</fullName>
    </recommendedName>
</protein>
<evidence type="ECO:0000313" key="4">
    <source>
        <dbReference type="Proteomes" id="UP000076321"/>
    </source>
</evidence>
<evidence type="ECO:0000256" key="1">
    <source>
        <dbReference type="SAM" id="MobiDB-lite"/>
    </source>
</evidence>
<reference evidence="2 4" key="1">
    <citation type="submission" date="2015-12" db="EMBL/GenBank/DDBJ databases">
        <title>Amycolatopsis regifaucium genome sequencing and assembly.</title>
        <authorList>
            <person name="Mayilraj S."/>
        </authorList>
    </citation>
    <scope>NUCLEOTIDE SEQUENCE [LARGE SCALE GENOMIC DNA]</scope>
    <source>
        <strain evidence="2 4">GY080</strain>
    </source>
</reference>
<dbReference type="Gene3D" id="3.40.50.150">
    <property type="entry name" value="Vaccinia Virus protein VP39"/>
    <property type="match status" value="1"/>
</dbReference>
<evidence type="ECO:0000313" key="5">
    <source>
        <dbReference type="Proteomes" id="UP000186883"/>
    </source>
</evidence>
<feature type="compositionally biased region" description="Basic and acidic residues" evidence="1">
    <location>
        <begin position="1"/>
        <end position="19"/>
    </location>
</feature>
<evidence type="ECO:0000313" key="2">
    <source>
        <dbReference type="EMBL" id="KZB82968.1"/>
    </source>
</evidence>
<comment type="caution">
    <text evidence="2">The sequence shown here is derived from an EMBL/GenBank/DDBJ whole genome shotgun (WGS) entry which is preliminary data.</text>
</comment>
<dbReference type="RefSeq" id="WP_061983743.1">
    <property type="nucleotide sequence ID" value="NZ_FOPQ01000004.1"/>
</dbReference>
<dbReference type="EMBL" id="LOBU02000001">
    <property type="protein sequence ID" value="OKA11345.1"/>
    <property type="molecule type" value="Genomic_DNA"/>
</dbReference>
<dbReference type="Proteomes" id="UP000186883">
    <property type="component" value="Unassembled WGS sequence"/>
</dbReference>
<sequence>MNAPERATEFRDELYDRRATASPKVNPRLAEIAGPLTPGTALDLGCGGGVDTVLIVVDHGLVLRRIPEPPR</sequence>
<name>A0A154MEI9_9PSEU</name>
<dbReference type="AlphaFoldDB" id="A0A154MEI9"/>
<dbReference type="Proteomes" id="UP000076321">
    <property type="component" value="Unassembled WGS sequence"/>
</dbReference>
<dbReference type="InterPro" id="IPR029063">
    <property type="entry name" value="SAM-dependent_MTases_sf"/>
</dbReference>
<organism evidence="2 4">
    <name type="scientific">Amycolatopsis regifaucium</name>
    <dbReference type="NCBI Taxonomy" id="546365"/>
    <lineage>
        <taxon>Bacteria</taxon>
        <taxon>Bacillati</taxon>
        <taxon>Actinomycetota</taxon>
        <taxon>Actinomycetes</taxon>
        <taxon>Pseudonocardiales</taxon>
        <taxon>Pseudonocardiaceae</taxon>
        <taxon>Amycolatopsis</taxon>
    </lineage>
</organism>
<gene>
    <name evidence="3" type="ORF">ATP06_0200300</name>
    <name evidence="2" type="ORF">AVL48_37050</name>
</gene>
<feature type="region of interest" description="Disordered" evidence="1">
    <location>
        <begin position="1"/>
        <end position="21"/>
    </location>
</feature>
<evidence type="ECO:0008006" key="6">
    <source>
        <dbReference type="Google" id="ProtNLM"/>
    </source>
</evidence>
<proteinExistence type="predicted"/>
<keyword evidence="5" id="KW-1185">Reference proteome</keyword>
<reference evidence="3 5" key="2">
    <citation type="submission" date="2016-11" db="EMBL/GenBank/DDBJ databases">
        <title>Genome sequencing of Amycolatopsis regifaucium.</title>
        <authorList>
            <person name="Mayilraj S."/>
            <person name="Kaur N."/>
        </authorList>
    </citation>
    <scope>NUCLEOTIDE SEQUENCE [LARGE SCALE GENOMIC DNA]</scope>
    <source>
        <strain evidence="3 5">GY080</strain>
    </source>
</reference>
<accession>A0A154MEI9</accession>
<dbReference type="SUPFAM" id="SSF53335">
    <property type="entry name" value="S-adenosyl-L-methionine-dependent methyltransferases"/>
    <property type="match status" value="1"/>
</dbReference>
<evidence type="ECO:0000313" key="3">
    <source>
        <dbReference type="EMBL" id="OKA11345.1"/>
    </source>
</evidence>